<dbReference type="AlphaFoldDB" id="A0A6G7PW14"/>
<dbReference type="PANTHER" id="PTHR43228">
    <property type="entry name" value="TWO-COMPONENT RESPONSE REGULATOR"/>
    <property type="match status" value="1"/>
</dbReference>
<accession>A0A6G7PW14</accession>
<dbReference type="InterPro" id="IPR001789">
    <property type="entry name" value="Sig_transdc_resp-reg_receiver"/>
</dbReference>
<dbReference type="RefSeq" id="WP_166031964.1">
    <property type="nucleotide sequence ID" value="NZ_CP048877.1"/>
</dbReference>
<name>A0A6G7PW14_9BACT</name>
<feature type="compositionally biased region" description="Basic and acidic residues" evidence="1">
    <location>
        <begin position="12"/>
        <end position="24"/>
    </location>
</feature>
<organism evidence="2 3">
    <name type="scientific">Thermosulfuriphilus ammonigenes</name>
    <dbReference type="NCBI Taxonomy" id="1936021"/>
    <lineage>
        <taxon>Bacteria</taxon>
        <taxon>Pseudomonadati</taxon>
        <taxon>Thermodesulfobacteriota</taxon>
        <taxon>Thermodesulfobacteria</taxon>
        <taxon>Thermodesulfobacteriales</taxon>
        <taxon>Thermodesulfobacteriaceae</taxon>
        <taxon>Thermosulfuriphilus</taxon>
    </lineage>
</organism>
<proteinExistence type="predicted"/>
<feature type="region of interest" description="Disordered" evidence="1">
    <location>
        <begin position="1"/>
        <end position="26"/>
    </location>
</feature>
<dbReference type="SMART" id="SM00448">
    <property type="entry name" value="REC"/>
    <property type="match status" value="1"/>
</dbReference>
<dbReference type="PANTHER" id="PTHR43228:SF1">
    <property type="entry name" value="TWO-COMPONENT RESPONSE REGULATOR ARR22"/>
    <property type="match status" value="1"/>
</dbReference>
<gene>
    <name evidence="2" type="ORF">G4V39_05445</name>
</gene>
<sequence length="143" mass="16102">MIETPVRKRLLRKEGPRSPREASPPRKKVLIVDDSEMVRNFHSYILRDAGFEVRTAADGAEALEAFLADSFDLIITDINMPRMDGLTLIRRIREIDATVPIIIVSTEDEATDKQAGYDAGANFYVVKPAKPSILIENVRFLTE</sequence>
<protein>
    <submittedName>
        <fullName evidence="2">Response regulator</fullName>
    </submittedName>
</protein>
<keyword evidence="3" id="KW-1185">Reference proteome</keyword>
<dbReference type="SUPFAM" id="SSF52172">
    <property type="entry name" value="CheY-like"/>
    <property type="match status" value="1"/>
</dbReference>
<dbReference type="PROSITE" id="PS50110">
    <property type="entry name" value="RESPONSE_REGULATORY"/>
    <property type="match status" value="1"/>
</dbReference>
<dbReference type="InterPro" id="IPR052048">
    <property type="entry name" value="ST_Response_Regulator"/>
</dbReference>
<dbReference type="Gene3D" id="3.40.50.2300">
    <property type="match status" value="1"/>
</dbReference>
<dbReference type="Pfam" id="PF00072">
    <property type="entry name" value="Response_reg"/>
    <property type="match status" value="1"/>
</dbReference>
<dbReference type="KEGG" id="tav:G4V39_05445"/>
<evidence type="ECO:0000313" key="2">
    <source>
        <dbReference type="EMBL" id="QIJ71746.1"/>
    </source>
</evidence>
<dbReference type="Proteomes" id="UP000502179">
    <property type="component" value="Chromosome"/>
</dbReference>
<dbReference type="GO" id="GO:0000160">
    <property type="term" value="P:phosphorelay signal transduction system"/>
    <property type="evidence" value="ECO:0007669"/>
    <property type="project" value="InterPro"/>
</dbReference>
<dbReference type="InterPro" id="IPR011006">
    <property type="entry name" value="CheY-like_superfamily"/>
</dbReference>
<evidence type="ECO:0000313" key="3">
    <source>
        <dbReference type="Proteomes" id="UP000502179"/>
    </source>
</evidence>
<reference evidence="2 3" key="1">
    <citation type="submission" date="2020-02" db="EMBL/GenBank/DDBJ databases">
        <title>Genome analysis of Thermosulfuriphilus ammonigenes ST65T, an anaerobic thermophilic chemolithoautotrophic bacterium isolated from a deep-sea hydrothermal vent.</title>
        <authorList>
            <person name="Slobodkina G."/>
            <person name="Allioux M."/>
            <person name="Merkel A."/>
            <person name="Alain K."/>
            <person name="Jebbar M."/>
            <person name="Slobodkin A."/>
        </authorList>
    </citation>
    <scope>NUCLEOTIDE SEQUENCE [LARGE SCALE GENOMIC DNA]</scope>
    <source>
        <strain evidence="2 3">ST65</strain>
    </source>
</reference>
<evidence type="ECO:0000256" key="1">
    <source>
        <dbReference type="SAM" id="MobiDB-lite"/>
    </source>
</evidence>
<dbReference type="EMBL" id="CP048877">
    <property type="protein sequence ID" value="QIJ71746.1"/>
    <property type="molecule type" value="Genomic_DNA"/>
</dbReference>